<dbReference type="CDD" id="cd03425">
    <property type="entry name" value="NUDIX_MutT_NudA_like"/>
    <property type="match status" value="1"/>
</dbReference>
<dbReference type="GO" id="GO:0008413">
    <property type="term" value="F:8-oxo-7,8-dihydroguanosine triphosphate pyrophosphatase activity"/>
    <property type="evidence" value="ECO:0007669"/>
    <property type="project" value="TreeGrafter"/>
</dbReference>
<evidence type="ECO:0000256" key="12">
    <source>
        <dbReference type="RuleBase" id="RU003476"/>
    </source>
</evidence>
<evidence type="ECO:0000256" key="2">
    <source>
        <dbReference type="ARBA" id="ARBA00005582"/>
    </source>
</evidence>
<accession>A0A853D053</accession>
<dbReference type="GO" id="GO:0035539">
    <property type="term" value="F:8-oxo-7,8-dihydrodeoxyguanosine triphosphate pyrophosphatase activity"/>
    <property type="evidence" value="ECO:0007669"/>
    <property type="project" value="UniProtKB-EC"/>
</dbReference>
<dbReference type="PANTHER" id="PTHR47707">
    <property type="entry name" value="8-OXO-DGTP DIPHOSPHATASE"/>
    <property type="match status" value="1"/>
</dbReference>
<keyword evidence="9" id="KW-0234">DNA repair</keyword>
<keyword evidence="5" id="KW-0479">Metal-binding</keyword>
<organism evidence="14 15">
    <name type="scientific">Leifsonia shinshuensis</name>
    <dbReference type="NCBI Taxonomy" id="150026"/>
    <lineage>
        <taxon>Bacteria</taxon>
        <taxon>Bacillati</taxon>
        <taxon>Actinomycetota</taxon>
        <taxon>Actinomycetes</taxon>
        <taxon>Micrococcales</taxon>
        <taxon>Microbacteriaceae</taxon>
        <taxon>Leifsonia</taxon>
    </lineage>
</organism>
<evidence type="ECO:0000256" key="9">
    <source>
        <dbReference type="ARBA" id="ARBA00023204"/>
    </source>
</evidence>
<evidence type="ECO:0000313" key="14">
    <source>
        <dbReference type="EMBL" id="NYJ24794.1"/>
    </source>
</evidence>
<sequence>MTSPALPLRVVAAVIVRDGAVLACRRAPHKDAAGRWEFPGGKVEPGEAPAEALRRELREELGVEVRVGRLLDRSVTGRVDLACYAATLLGDPPSASTDHDALEWRRTDALGGLDWADADRPVVAVLGALAANQLAAAAVPAPIEEEDAR</sequence>
<dbReference type="GO" id="GO:0006260">
    <property type="term" value="P:DNA replication"/>
    <property type="evidence" value="ECO:0007669"/>
    <property type="project" value="UniProtKB-KW"/>
</dbReference>
<dbReference type="Pfam" id="PF00293">
    <property type="entry name" value="NUDIX"/>
    <property type="match status" value="1"/>
</dbReference>
<dbReference type="PROSITE" id="PS00893">
    <property type="entry name" value="NUDIX_BOX"/>
    <property type="match status" value="1"/>
</dbReference>
<dbReference type="Gene3D" id="3.90.79.10">
    <property type="entry name" value="Nucleoside Triphosphate Pyrophosphohydrolase"/>
    <property type="match status" value="1"/>
</dbReference>
<evidence type="ECO:0000256" key="1">
    <source>
        <dbReference type="ARBA" id="ARBA00001946"/>
    </source>
</evidence>
<gene>
    <name evidence="14" type="ORF">HNR13_003081</name>
</gene>
<dbReference type="AlphaFoldDB" id="A0A853D053"/>
<keyword evidence="6" id="KW-0227">DNA damage</keyword>
<evidence type="ECO:0000256" key="8">
    <source>
        <dbReference type="ARBA" id="ARBA00022842"/>
    </source>
</evidence>
<dbReference type="EC" id="3.6.1.55" evidence="11"/>
<evidence type="ECO:0000256" key="4">
    <source>
        <dbReference type="ARBA" id="ARBA00022705"/>
    </source>
</evidence>
<feature type="domain" description="Nudix hydrolase" evidence="13">
    <location>
        <begin position="6"/>
        <end position="130"/>
    </location>
</feature>
<dbReference type="SUPFAM" id="SSF55811">
    <property type="entry name" value="Nudix"/>
    <property type="match status" value="1"/>
</dbReference>
<dbReference type="PANTHER" id="PTHR47707:SF1">
    <property type="entry name" value="NUDIX HYDROLASE FAMILY PROTEIN"/>
    <property type="match status" value="1"/>
</dbReference>
<comment type="cofactor">
    <cofactor evidence="1">
        <name>Mg(2+)</name>
        <dbReference type="ChEBI" id="CHEBI:18420"/>
    </cofactor>
</comment>
<comment type="catalytic activity">
    <reaction evidence="10">
        <text>8-oxo-dGTP + H2O = 8-oxo-dGMP + diphosphate + H(+)</text>
        <dbReference type="Rhea" id="RHEA:31575"/>
        <dbReference type="ChEBI" id="CHEBI:15377"/>
        <dbReference type="ChEBI" id="CHEBI:15378"/>
        <dbReference type="ChEBI" id="CHEBI:33019"/>
        <dbReference type="ChEBI" id="CHEBI:63224"/>
        <dbReference type="ChEBI" id="CHEBI:77896"/>
        <dbReference type="EC" id="3.6.1.55"/>
    </reaction>
</comment>
<dbReference type="PROSITE" id="PS51462">
    <property type="entry name" value="NUDIX"/>
    <property type="match status" value="1"/>
</dbReference>
<dbReference type="Proteomes" id="UP000578352">
    <property type="component" value="Unassembled WGS sequence"/>
</dbReference>
<dbReference type="GO" id="GO:0044715">
    <property type="term" value="F:8-oxo-dGDP phosphatase activity"/>
    <property type="evidence" value="ECO:0007669"/>
    <property type="project" value="TreeGrafter"/>
</dbReference>
<dbReference type="InterPro" id="IPR000086">
    <property type="entry name" value="NUDIX_hydrolase_dom"/>
</dbReference>
<proteinExistence type="inferred from homology"/>
<keyword evidence="8" id="KW-0460">Magnesium</keyword>
<name>A0A853D053_9MICO</name>
<keyword evidence="4" id="KW-0235">DNA replication</keyword>
<evidence type="ECO:0000256" key="3">
    <source>
        <dbReference type="ARBA" id="ARBA00022457"/>
    </source>
</evidence>
<dbReference type="PRINTS" id="PR00502">
    <property type="entry name" value="NUDIXFAMILY"/>
</dbReference>
<keyword evidence="7 12" id="KW-0378">Hydrolase</keyword>
<reference evidence="14 15" key="1">
    <citation type="submission" date="2020-07" db="EMBL/GenBank/DDBJ databases">
        <title>Sequencing the genomes of 1000 actinobacteria strains.</title>
        <authorList>
            <person name="Klenk H.-P."/>
        </authorList>
    </citation>
    <scope>NUCLEOTIDE SEQUENCE [LARGE SCALE GENOMIC DNA]</scope>
    <source>
        <strain evidence="14 15">DSM 15165</strain>
    </source>
</reference>
<dbReference type="GO" id="GO:0046872">
    <property type="term" value="F:metal ion binding"/>
    <property type="evidence" value="ECO:0007669"/>
    <property type="project" value="UniProtKB-KW"/>
</dbReference>
<dbReference type="InterPro" id="IPR020084">
    <property type="entry name" value="NUDIX_hydrolase_CS"/>
</dbReference>
<keyword evidence="3" id="KW-0515">Mutator protein</keyword>
<dbReference type="InterPro" id="IPR047127">
    <property type="entry name" value="MutT-like"/>
</dbReference>
<dbReference type="GO" id="GO:0006281">
    <property type="term" value="P:DNA repair"/>
    <property type="evidence" value="ECO:0007669"/>
    <property type="project" value="UniProtKB-KW"/>
</dbReference>
<evidence type="ECO:0000259" key="13">
    <source>
        <dbReference type="PROSITE" id="PS51462"/>
    </source>
</evidence>
<evidence type="ECO:0000256" key="6">
    <source>
        <dbReference type="ARBA" id="ARBA00022763"/>
    </source>
</evidence>
<protein>
    <recommendedName>
        <fullName evidence="11">8-oxo-dGTP diphosphatase</fullName>
        <ecNumber evidence="11">3.6.1.55</ecNumber>
    </recommendedName>
</protein>
<evidence type="ECO:0000256" key="7">
    <source>
        <dbReference type="ARBA" id="ARBA00022801"/>
    </source>
</evidence>
<evidence type="ECO:0000256" key="5">
    <source>
        <dbReference type="ARBA" id="ARBA00022723"/>
    </source>
</evidence>
<dbReference type="InterPro" id="IPR015797">
    <property type="entry name" value="NUDIX_hydrolase-like_dom_sf"/>
</dbReference>
<comment type="similarity">
    <text evidence="2 12">Belongs to the Nudix hydrolase family.</text>
</comment>
<dbReference type="RefSeq" id="WP_179607167.1">
    <property type="nucleotide sequence ID" value="NZ_BAABEH010000001.1"/>
</dbReference>
<evidence type="ECO:0000256" key="11">
    <source>
        <dbReference type="ARBA" id="ARBA00038905"/>
    </source>
</evidence>
<comment type="caution">
    <text evidence="14">The sequence shown here is derived from an EMBL/GenBank/DDBJ whole genome shotgun (WGS) entry which is preliminary data.</text>
</comment>
<dbReference type="GO" id="GO:0044716">
    <property type="term" value="F:8-oxo-GDP phosphatase activity"/>
    <property type="evidence" value="ECO:0007669"/>
    <property type="project" value="TreeGrafter"/>
</dbReference>
<dbReference type="InterPro" id="IPR020476">
    <property type="entry name" value="Nudix_hydrolase"/>
</dbReference>
<dbReference type="EMBL" id="JACCFL010000001">
    <property type="protein sequence ID" value="NYJ24794.1"/>
    <property type="molecule type" value="Genomic_DNA"/>
</dbReference>
<evidence type="ECO:0000313" key="15">
    <source>
        <dbReference type="Proteomes" id="UP000578352"/>
    </source>
</evidence>
<evidence type="ECO:0000256" key="10">
    <source>
        <dbReference type="ARBA" id="ARBA00035861"/>
    </source>
</evidence>